<dbReference type="PANTHER" id="PTHR30546:SF23">
    <property type="entry name" value="FLAVOPROTEIN-LIKE PROTEIN YCP4-RELATED"/>
    <property type="match status" value="1"/>
</dbReference>
<sequence length="204" mass="21843">MNKTSILVLYYSKHGATQSLAETIARGAEQAGVEAVIRTVPPVSNNLEQGQSSIPAHGYPYVSKQDLLNCDGLAVGSPTHFGNMAGAMKHFWDSTSDLWLKGSLVDKPACVFCSSSSLHGGQESTLLSMMLPLFHHGMMLLGLPYSEPSLHDTKSGGTPYGVTHVEQKHQPEQTLSEDEHSLSLAMGKRLGLAASCYKNAGELS</sequence>
<reference evidence="7" key="1">
    <citation type="journal article" date="2019" name="Int. J. Syst. Evol. Microbiol.">
        <title>The Global Catalogue of Microorganisms (GCM) 10K type strain sequencing project: providing services to taxonomists for standard genome sequencing and annotation.</title>
        <authorList>
            <consortium name="The Broad Institute Genomics Platform"/>
            <consortium name="The Broad Institute Genome Sequencing Center for Infectious Disease"/>
            <person name="Wu L."/>
            <person name="Ma J."/>
        </authorList>
    </citation>
    <scope>NUCLEOTIDE SEQUENCE [LARGE SCALE GENOMIC DNA]</scope>
    <source>
        <strain evidence="7">KCTC 52473</strain>
    </source>
</reference>
<proteinExistence type="inferred from homology"/>
<feature type="domain" description="Flavodoxin-like" evidence="5">
    <location>
        <begin position="6"/>
        <end position="190"/>
    </location>
</feature>
<dbReference type="Gene3D" id="3.40.50.360">
    <property type="match status" value="1"/>
</dbReference>
<dbReference type="GO" id="GO:0003955">
    <property type="term" value="F:NAD(P)H dehydrogenase (quinone) activity"/>
    <property type="evidence" value="ECO:0007669"/>
    <property type="project" value="UniProtKB-EC"/>
</dbReference>
<organism evidence="6 7">
    <name type="scientific">Agaribacter flavus</name>
    <dbReference type="NCBI Taxonomy" id="1902781"/>
    <lineage>
        <taxon>Bacteria</taxon>
        <taxon>Pseudomonadati</taxon>
        <taxon>Pseudomonadota</taxon>
        <taxon>Gammaproteobacteria</taxon>
        <taxon>Alteromonadales</taxon>
        <taxon>Alteromonadaceae</taxon>
        <taxon>Agaribacter</taxon>
    </lineage>
</organism>
<dbReference type="NCBIfam" id="NF002999">
    <property type="entry name" value="PRK03767.1"/>
    <property type="match status" value="1"/>
</dbReference>
<protein>
    <submittedName>
        <fullName evidence="6">NAD(P)H:quinone oxidoreductase</fullName>
        <ecNumber evidence="6">1.6.5.2</ecNumber>
    </submittedName>
</protein>
<dbReference type="InterPro" id="IPR010089">
    <property type="entry name" value="Flavoprotein_WrbA-like"/>
</dbReference>
<evidence type="ECO:0000256" key="3">
    <source>
        <dbReference type="ARBA" id="ARBA00022630"/>
    </source>
</evidence>
<dbReference type="Pfam" id="PF03358">
    <property type="entry name" value="FMN_red"/>
    <property type="match status" value="1"/>
</dbReference>
<comment type="cofactor">
    <cofactor evidence="1">
        <name>FMN</name>
        <dbReference type="ChEBI" id="CHEBI:58210"/>
    </cofactor>
</comment>
<dbReference type="Proteomes" id="UP001595478">
    <property type="component" value="Unassembled WGS sequence"/>
</dbReference>
<dbReference type="PROSITE" id="PS00201">
    <property type="entry name" value="FLAVODOXIN"/>
    <property type="match status" value="1"/>
</dbReference>
<dbReference type="EMBL" id="JBHRSW010000014">
    <property type="protein sequence ID" value="MFC3121782.1"/>
    <property type="molecule type" value="Genomic_DNA"/>
</dbReference>
<dbReference type="PANTHER" id="PTHR30546">
    <property type="entry name" value="FLAVODOXIN-RELATED PROTEIN WRBA-RELATED"/>
    <property type="match status" value="1"/>
</dbReference>
<name>A0ABV7FTE5_9ALTE</name>
<evidence type="ECO:0000256" key="4">
    <source>
        <dbReference type="ARBA" id="ARBA00022643"/>
    </source>
</evidence>
<dbReference type="PROSITE" id="PS50902">
    <property type="entry name" value="FLAVODOXIN_LIKE"/>
    <property type="match status" value="1"/>
</dbReference>
<keyword evidence="3" id="KW-0285">Flavoprotein</keyword>
<dbReference type="NCBIfam" id="TIGR01755">
    <property type="entry name" value="flav_wrbA"/>
    <property type="match status" value="1"/>
</dbReference>
<keyword evidence="7" id="KW-1185">Reference proteome</keyword>
<accession>A0ABV7FTE5</accession>
<evidence type="ECO:0000256" key="2">
    <source>
        <dbReference type="ARBA" id="ARBA00006961"/>
    </source>
</evidence>
<comment type="similarity">
    <text evidence="2">Belongs to the WrbA family.</text>
</comment>
<gene>
    <name evidence="6" type="primary">wrbA</name>
    <name evidence="6" type="ORF">ACFOHL_09135</name>
</gene>
<dbReference type="EC" id="1.6.5.2" evidence="6"/>
<dbReference type="InterPro" id="IPR029039">
    <property type="entry name" value="Flavoprotein-like_sf"/>
</dbReference>
<keyword evidence="4" id="KW-0288">FMN</keyword>
<dbReference type="InterPro" id="IPR008254">
    <property type="entry name" value="Flavodoxin/NO_synth"/>
</dbReference>
<comment type="caution">
    <text evidence="6">The sequence shown here is derived from an EMBL/GenBank/DDBJ whole genome shotgun (WGS) entry which is preliminary data.</text>
</comment>
<evidence type="ECO:0000313" key="7">
    <source>
        <dbReference type="Proteomes" id="UP001595478"/>
    </source>
</evidence>
<evidence type="ECO:0000313" key="6">
    <source>
        <dbReference type="EMBL" id="MFC3121782.1"/>
    </source>
</evidence>
<dbReference type="InterPro" id="IPR005025">
    <property type="entry name" value="FMN_Rdtase-like_dom"/>
</dbReference>
<keyword evidence="6" id="KW-0560">Oxidoreductase</keyword>
<dbReference type="SUPFAM" id="SSF52218">
    <property type="entry name" value="Flavoproteins"/>
    <property type="match status" value="1"/>
</dbReference>
<dbReference type="InterPro" id="IPR001226">
    <property type="entry name" value="Flavodoxin_CS"/>
</dbReference>
<evidence type="ECO:0000259" key="5">
    <source>
        <dbReference type="PROSITE" id="PS50902"/>
    </source>
</evidence>
<evidence type="ECO:0000256" key="1">
    <source>
        <dbReference type="ARBA" id="ARBA00001917"/>
    </source>
</evidence>
<dbReference type="RefSeq" id="WP_376919914.1">
    <property type="nucleotide sequence ID" value="NZ_JBHRSW010000014.1"/>
</dbReference>